<dbReference type="PANTHER" id="PTHR10569:SF2">
    <property type="entry name" value="GLYCOGEN DEBRANCHING ENZYME"/>
    <property type="match status" value="1"/>
</dbReference>
<dbReference type="GO" id="GO:0004135">
    <property type="term" value="F:amylo-alpha-1,6-glucosidase activity"/>
    <property type="evidence" value="ECO:0007669"/>
    <property type="project" value="InterPro"/>
</dbReference>
<dbReference type="InterPro" id="IPR006451">
    <property type="entry name" value="Glycogen_debranch_arc"/>
</dbReference>
<dbReference type="AlphaFoldDB" id="A0A1E5QQM9"/>
<dbReference type="InterPro" id="IPR012341">
    <property type="entry name" value="6hp_glycosidase-like_sf"/>
</dbReference>
<reference evidence="3" key="1">
    <citation type="submission" date="2016-09" db="EMBL/GenBank/DDBJ databases">
        <title>Draft genome of thermotolerant cyanobacterium Desertifilum sp. strain IPPAS B-1220.</title>
        <authorList>
            <person name="Sinetova M.A."/>
            <person name="Bolakhan K."/>
            <person name="Zayadan B.K."/>
            <person name="Mironov K.S."/>
            <person name="Ustinova V."/>
            <person name="Kupriyanova E.V."/>
            <person name="Sidorov R.A."/>
            <person name="Skrypnik A.N."/>
            <person name="Gogoleva N.E."/>
            <person name="Gogolev Y.V."/>
            <person name="Los D.A."/>
        </authorList>
    </citation>
    <scope>NUCLEOTIDE SEQUENCE [LARGE SCALE GENOMIC DNA]</scope>
    <source>
        <strain evidence="3">IPPAS B-1220</strain>
    </source>
</reference>
<dbReference type="PANTHER" id="PTHR10569">
    <property type="entry name" value="GLYCOGEN DEBRANCHING ENZYME"/>
    <property type="match status" value="1"/>
</dbReference>
<dbReference type="NCBIfam" id="TIGR01561">
    <property type="entry name" value="gde_arch"/>
    <property type="match status" value="1"/>
</dbReference>
<dbReference type="Gene3D" id="1.50.10.10">
    <property type="match status" value="1"/>
</dbReference>
<dbReference type="SUPFAM" id="SSF48208">
    <property type="entry name" value="Six-hairpin glycosidases"/>
    <property type="match status" value="1"/>
</dbReference>
<dbReference type="RefSeq" id="WP_069965606.1">
    <property type="nucleotide sequence ID" value="NZ_CM124774.1"/>
</dbReference>
<protein>
    <submittedName>
        <fullName evidence="3">Amylo-alpha-1,6-glucosidase</fullName>
    </submittedName>
</protein>
<dbReference type="GO" id="GO:0005980">
    <property type="term" value="P:glycogen catabolic process"/>
    <property type="evidence" value="ECO:0007669"/>
    <property type="project" value="InterPro"/>
</dbReference>
<dbReference type="Pfam" id="PF06202">
    <property type="entry name" value="GDE_C"/>
    <property type="match status" value="1"/>
</dbReference>
<dbReference type="GO" id="GO:0004134">
    <property type="term" value="F:4-alpha-glucanotransferase activity"/>
    <property type="evidence" value="ECO:0007669"/>
    <property type="project" value="InterPro"/>
</dbReference>
<dbReference type="InterPro" id="IPR010401">
    <property type="entry name" value="AGL/Gdb1"/>
</dbReference>
<dbReference type="InterPro" id="IPR008928">
    <property type="entry name" value="6-hairpin_glycosidase_sf"/>
</dbReference>
<dbReference type="OrthoDB" id="9761875at2"/>
<comment type="caution">
    <text evidence="3">The sequence shown here is derived from an EMBL/GenBank/DDBJ whole genome shotgun (WGS) entry which is preliminary data.</text>
</comment>
<name>A0A1E5QQM9_9CYAN</name>
<feature type="domain" description="Glycogen debranching enzyme bacterial and archaeal type N-terminal" evidence="2">
    <location>
        <begin position="7"/>
        <end position="233"/>
    </location>
</feature>
<sequence>MDTLDTREWLLTNGLGGFASGTIGDARSRTYHGWLMAALNPPGDRTLLLSHLEASLEIGGQVWALGTNFWQGGEVSPLGYRLLQDFQAHPYPCWQWGEGNWQLKRGLWMPHGWGKGAQNQILVRYTYQGTEAAVLRLRLLIGDRNFHHQQSGDAETIFTQVPHPQHLDLQAMHKDRPGTPWQLAWSAGEYSVDEFWYWNYYYPEERRRGLGDREDLYSPGYLTVRLQPGESVTLLAQVGNNIKLLDFDAAVAAEHQRLEKLFAGIQPQIKISESLWAQLLRASDAFIAYRASIDGPTVIAGYPWFNDWGRDTLIALPGLALATQRYELARGLLDTFGRYCKQGLIPNTFPDSDSEPLYNSIDAALWWIETLGLYLEATQDWDFLEQHYPTARQIYKGFTAGTLFHICRDAADGLITWQGSGIAITWMDAVLDGEPITPRQGKPVEINALWYSALCWLSAWAQRLGDTNRAARYQQHAHTVERSLSKFWNRSQGYFYDTIAPDDRPDPRIRPNAIIALSLQHCGFPEQQARSVLQVAKQRLLTPYGLRSLDPQDPAYQGTYIGDRHYRDRAYHQGTVWSWLIGPFVRSWRRFYPNEPLPVDLQPFLDHFQSQACLGSVSEIFDGDSPHSPQGAVAQAWSVAELIRILV</sequence>
<evidence type="ECO:0000313" key="3">
    <source>
        <dbReference type="EMBL" id="OEJ76897.1"/>
    </source>
</evidence>
<dbReference type="EMBL" id="MJGC01000025">
    <property type="protein sequence ID" value="OEJ76897.1"/>
    <property type="molecule type" value="Genomic_DNA"/>
</dbReference>
<proteinExistence type="predicted"/>
<evidence type="ECO:0000259" key="1">
    <source>
        <dbReference type="Pfam" id="PF06202"/>
    </source>
</evidence>
<dbReference type="InterPro" id="IPR024742">
    <property type="entry name" value="Glycogen_debranch_N"/>
</dbReference>
<dbReference type="Pfam" id="PF12439">
    <property type="entry name" value="GDE_N"/>
    <property type="match status" value="1"/>
</dbReference>
<evidence type="ECO:0000259" key="2">
    <source>
        <dbReference type="Pfam" id="PF12439"/>
    </source>
</evidence>
<dbReference type="STRING" id="1781255.BH720_02575"/>
<accession>A0A1E5QQM9</accession>
<dbReference type="InterPro" id="IPR032790">
    <property type="entry name" value="GDE_C"/>
</dbReference>
<organism evidence="3">
    <name type="scientific">Desertifilum tharense IPPAS B-1220</name>
    <dbReference type="NCBI Taxonomy" id="1781255"/>
    <lineage>
        <taxon>Bacteria</taxon>
        <taxon>Bacillati</taxon>
        <taxon>Cyanobacteriota</taxon>
        <taxon>Cyanophyceae</taxon>
        <taxon>Desertifilales</taxon>
        <taxon>Desertifilaceae</taxon>
        <taxon>Desertifilum</taxon>
    </lineage>
</organism>
<feature type="domain" description="Glycogen debranching enzyme C-terminal" evidence="1">
    <location>
        <begin position="282"/>
        <end position="644"/>
    </location>
</feature>
<gene>
    <name evidence="3" type="ORF">BH720_02575</name>
</gene>